<proteinExistence type="predicted"/>
<dbReference type="InParanoid" id="A0A165GED2"/>
<reference evidence="2 3" key="1">
    <citation type="journal article" date="2016" name="Mol. Biol. Evol.">
        <title>Comparative Genomics of Early-Diverging Mushroom-Forming Fungi Provides Insights into the Origins of Lignocellulose Decay Capabilities.</title>
        <authorList>
            <person name="Nagy L.G."/>
            <person name="Riley R."/>
            <person name="Tritt A."/>
            <person name="Adam C."/>
            <person name="Daum C."/>
            <person name="Floudas D."/>
            <person name="Sun H."/>
            <person name="Yadav J.S."/>
            <person name="Pangilinan J."/>
            <person name="Larsson K.H."/>
            <person name="Matsuura K."/>
            <person name="Barry K."/>
            <person name="Labutti K."/>
            <person name="Kuo R."/>
            <person name="Ohm R.A."/>
            <person name="Bhattacharya S.S."/>
            <person name="Shirouzu T."/>
            <person name="Yoshinaga Y."/>
            <person name="Martin F.M."/>
            <person name="Grigoriev I.V."/>
            <person name="Hibbett D.S."/>
        </authorList>
    </citation>
    <scope>NUCLEOTIDE SEQUENCE [LARGE SCALE GENOMIC DNA]</scope>
    <source>
        <strain evidence="2 3">HHB12029</strain>
    </source>
</reference>
<dbReference type="Proteomes" id="UP000077266">
    <property type="component" value="Unassembled WGS sequence"/>
</dbReference>
<keyword evidence="3" id="KW-1185">Reference proteome</keyword>
<feature type="compositionally biased region" description="Pro residues" evidence="1">
    <location>
        <begin position="184"/>
        <end position="199"/>
    </location>
</feature>
<feature type="compositionally biased region" description="Low complexity" evidence="1">
    <location>
        <begin position="118"/>
        <end position="135"/>
    </location>
</feature>
<sequence>MPSHPCFLCSFSCDRPEKLRTHLRSNKHNLAPDDVDVQMGRSFTYTTGLLYFNNMAKIPSVVADANALADAMLSSDDGSSSSLSDSADRPVDAAITGAALGGNEALDCDPGGNDSGNSAGPGAPHEPAPAQQPSATAVGADQQEDAPAFDFEDDGELTRPATPPRDAPDSTKRNARLASAALTPPAPRVLPNPTRPSAPIPFSLSVTPGSAPSYSSPTLQTMGGAGAAIASGFVMGPRPGDGNANRMRALFEDQTDVVVEHDKSVNVRLRPENVLSQPDPRSRNPRDVRKLSKLEEVHRMLWDAVYPMLRFEDACMNCYPARVPCMGHTAFSGSCPRPVYANILTVTVPHGGGWKRYDQVHGAFTEPPATAKEYCFKCWFLFKGLHRDTVKKDTPCALQDLLPPLLFMFWVNHSAMITSTKFFGVDGPDSFEGYWARLREPDDEGYPWFVRYTIHITRYLGVTQFPLPAPASA</sequence>
<evidence type="ECO:0000313" key="3">
    <source>
        <dbReference type="Proteomes" id="UP000077266"/>
    </source>
</evidence>
<feature type="region of interest" description="Disordered" evidence="1">
    <location>
        <begin position="102"/>
        <end position="211"/>
    </location>
</feature>
<organism evidence="2 3">
    <name type="scientific">Exidia glandulosa HHB12029</name>
    <dbReference type="NCBI Taxonomy" id="1314781"/>
    <lineage>
        <taxon>Eukaryota</taxon>
        <taxon>Fungi</taxon>
        <taxon>Dikarya</taxon>
        <taxon>Basidiomycota</taxon>
        <taxon>Agaricomycotina</taxon>
        <taxon>Agaricomycetes</taxon>
        <taxon>Auriculariales</taxon>
        <taxon>Exidiaceae</taxon>
        <taxon>Exidia</taxon>
    </lineage>
</organism>
<protein>
    <submittedName>
        <fullName evidence="2">Uncharacterized protein</fullName>
    </submittedName>
</protein>
<dbReference type="AlphaFoldDB" id="A0A165GED2"/>
<gene>
    <name evidence="2" type="ORF">EXIGLDRAFT_770889</name>
</gene>
<evidence type="ECO:0000256" key="1">
    <source>
        <dbReference type="SAM" id="MobiDB-lite"/>
    </source>
</evidence>
<dbReference type="EMBL" id="KV426050">
    <property type="protein sequence ID" value="KZV90394.1"/>
    <property type="molecule type" value="Genomic_DNA"/>
</dbReference>
<name>A0A165GED2_EXIGL</name>
<evidence type="ECO:0000313" key="2">
    <source>
        <dbReference type="EMBL" id="KZV90394.1"/>
    </source>
</evidence>
<accession>A0A165GED2</accession>
<dbReference type="OrthoDB" id="10674274at2759"/>